<evidence type="ECO:0000259" key="2">
    <source>
        <dbReference type="PROSITE" id="PS01148"/>
    </source>
</evidence>
<evidence type="ECO:0000313" key="3">
    <source>
        <dbReference type="EMBL" id="GGF60369.1"/>
    </source>
</evidence>
<dbReference type="PANTHER" id="PTHR33279:SF6">
    <property type="entry name" value="SULFUR CARRIER PROTEIN YEDF-RELATED"/>
    <property type="match status" value="1"/>
</dbReference>
<keyword evidence="4" id="KW-1185">Reference proteome</keyword>
<dbReference type="Gene3D" id="3.30.110.40">
    <property type="entry name" value="TusA-like domain"/>
    <property type="match status" value="1"/>
</dbReference>
<reference evidence="3" key="1">
    <citation type="journal article" date="2014" name="Int. J. Syst. Evol. Microbiol.">
        <title>Complete genome sequence of Corynebacterium casei LMG S-19264T (=DSM 44701T), isolated from a smear-ripened cheese.</title>
        <authorList>
            <consortium name="US DOE Joint Genome Institute (JGI-PGF)"/>
            <person name="Walter F."/>
            <person name="Albersmeier A."/>
            <person name="Kalinowski J."/>
            <person name="Ruckert C."/>
        </authorList>
    </citation>
    <scope>NUCLEOTIDE SEQUENCE</scope>
    <source>
        <strain evidence="3">CGMCC 1.15254</strain>
    </source>
</reference>
<dbReference type="Proteomes" id="UP000632498">
    <property type="component" value="Unassembled WGS sequence"/>
</dbReference>
<dbReference type="PANTHER" id="PTHR33279">
    <property type="entry name" value="SULFUR CARRIER PROTEIN YEDF-RELATED"/>
    <property type="match status" value="1"/>
</dbReference>
<dbReference type="EMBL" id="BMHV01000007">
    <property type="protein sequence ID" value="GGF60369.1"/>
    <property type="molecule type" value="Genomic_DNA"/>
</dbReference>
<dbReference type="CDD" id="cd00291">
    <property type="entry name" value="SirA_YedF_YeeD"/>
    <property type="match status" value="1"/>
</dbReference>
<comment type="caution">
    <text evidence="3">The sequence shown here is derived from an EMBL/GenBank/DDBJ whole genome shotgun (WGS) entry which is preliminary data.</text>
</comment>
<evidence type="ECO:0000256" key="1">
    <source>
        <dbReference type="ARBA" id="ARBA00008984"/>
    </source>
</evidence>
<dbReference type="AlphaFoldDB" id="A0A917F8P4"/>
<proteinExistence type="inferred from homology"/>
<dbReference type="PROSITE" id="PS01148">
    <property type="entry name" value="UPF0033"/>
    <property type="match status" value="1"/>
</dbReference>
<reference evidence="3" key="2">
    <citation type="submission" date="2020-09" db="EMBL/GenBank/DDBJ databases">
        <authorList>
            <person name="Sun Q."/>
            <person name="Zhou Y."/>
        </authorList>
    </citation>
    <scope>NUCLEOTIDE SEQUENCE</scope>
    <source>
        <strain evidence="3">CGMCC 1.15254</strain>
    </source>
</reference>
<name>A0A917F8P4_9PROT</name>
<evidence type="ECO:0000313" key="4">
    <source>
        <dbReference type="Proteomes" id="UP000632498"/>
    </source>
</evidence>
<dbReference type="InterPro" id="IPR036868">
    <property type="entry name" value="TusA-like_sf"/>
</dbReference>
<dbReference type="InterPro" id="IPR001455">
    <property type="entry name" value="TusA-like"/>
</dbReference>
<protein>
    <recommendedName>
        <fullName evidence="2">UPF0033 domain-containing protein</fullName>
    </recommendedName>
</protein>
<sequence>MNKSDYQLEKQAKTTAQIEIDKYLDATGMRCPIPVLRAGKEIKAMKSGEILEITASDSQAPRDFRDFCQASGHELLLNEERDGKYLIILKKG</sequence>
<comment type="similarity">
    <text evidence="1">Belongs to the sulfur carrier protein TusA family.</text>
</comment>
<organism evidence="3 4">
    <name type="scientific">Terasakiella brassicae</name>
    <dbReference type="NCBI Taxonomy" id="1634917"/>
    <lineage>
        <taxon>Bacteria</taxon>
        <taxon>Pseudomonadati</taxon>
        <taxon>Pseudomonadota</taxon>
        <taxon>Alphaproteobacteria</taxon>
        <taxon>Rhodospirillales</taxon>
        <taxon>Terasakiellaceae</taxon>
        <taxon>Terasakiella</taxon>
    </lineage>
</organism>
<dbReference type="SUPFAM" id="SSF64307">
    <property type="entry name" value="SirA-like"/>
    <property type="match status" value="1"/>
</dbReference>
<dbReference type="Pfam" id="PF01206">
    <property type="entry name" value="TusA"/>
    <property type="match status" value="1"/>
</dbReference>
<gene>
    <name evidence="3" type="ORF">GCM10011332_12590</name>
</gene>
<dbReference type="RefSeq" id="WP_188662909.1">
    <property type="nucleotide sequence ID" value="NZ_BMHV01000007.1"/>
</dbReference>
<feature type="domain" description="UPF0033" evidence="2">
    <location>
        <begin position="24"/>
        <end position="48"/>
    </location>
</feature>
<accession>A0A917F8P4</accession>